<gene>
    <name evidence="2" type="ORF">C7C46_13885</name>
</gene>
<name>A0A2V4NCM5_9ACTN</name>
<dbReference type="Proteomes" id="UP000248039">
    <property type="component" value="Unassembled WGS sequence"/>
</dbReference>
<comment type="caution">
    <text evidence="2">The sequence shown here is derived from an EMBL/GenBank/DDBJ whole genome shotgun (WGS) entry which is preliminary data.</text>
</comment>
<evidence type="ECO:0000259" key="1">
    <source>
        <dbReference type="Pfam" id="PF04167"/>
    </source>
</evidence>
<feature type="domain" description="DUF402" evidence="1">
    <location>
        <begin position="45"/>
        <end position="146"/>
    </location>
</feature>
<dbReference type="SUPFAM" id="SSF159234">
    <property type="entry name" value="FomD-like"/>
    <property type="match status" value="1"/>
</dbReference>
<keyword evidence="3" id="KW-1185">Reference proteome</keyword>
<dbReference type="OrthoDB" id="2604282at2"/>
<proteinExistence type="predicted"/>
<reference evidence="2 3" key="1">
    <citation type="submission" date="2018-03" db="EMBL/GenBank/DDBJ databases">
        <title>Bioinformatic expansion and discovery of thiopeptide antibiotics.</title>
        <authorList>
            <person name="Schwalen C.J."/>
            <person name="Hudson G.A."/>
            <person name="Mitchell D.A."/>
        </authorList>
    </citation>
    <scope>NUCLEOTIDE SEQUENCE [LARGE SCALE GENOMIC DNA]</scope>
    <source>
        <strain evidence="2 3">ATCC 21389</strain>
    </source>
</reference>
<dbReference type="InterPro" id="IPR007295">
    <property type="entry name" value="DUF402"/>
</dbReference>
<dbReference type="Pfam" id="PF04167">
    <property type="entry name" value="DUF402"/>
    <property type="match status" value="1"/>
</dbReference>
<dbReference type="AlphaFoldDB" id="A0A2V4NCM5"/>
<dbReference type="RefSeq" id="WP_146259088.1">
    <property type="nucleotide sequence ID" value="NZ_PYBW01000043.1"/>
</dbReference>
<dbReference type="EMBL" id="PYBW01000043">
    <property type="protein sequence ID" value="PYC79454.1"/>
    <property type="molecule type" value="Genomic_DNA"/>
</dbReference>
<protein>
    <recommendedName>
        <fullName evidence="1">DUF402 domain-containing protein</fullName>
    </recommendedName>
</protein>
<evidence type="ECO:0000313" key="3">
    <source>
        <dbReference type="Proteomes" id="UP000248039"/>
    </source>
</evidence>
<dbReference type="Gene3D" id="2.40.380.10">
    <property type="entry name" value="FomD-like"/>
    <property type="match status" value="1"/>
</dbReference>
<evidence type="ECO:0000313" key="2">
    <source>
        <dbReference type="EMBL" id="PYC79454.1"/>
    </source>
</evidence>
<accession>A0A2V4NCM5</accession>
<organism evidence="2 3">
    <name type="scientific">Streptomyces tateyamensis</name>
    <dbReference type="NCBI Taxonomy" id="565073"/>
    <lineage>
        <taxon>Bacteria</taxon>
        <taxon>Bacillati</taxon>
        <taxon>Actinomycetota</taxon>
        <taxon>Actinomycetes</taxon>
        <taxon>Kitasatosporales</taxon>
        <taxon>Streptomycetaceae</taxon>
        <taxon>Streptomyces</taxon>
    </lineage>
</organism>
<sequence>MTSDEPVTALPCDERVSILHNGRLRAASIRRGDVVAYDWGFHQDGAEHVQRTFVLLDEGLQVNQPVLFPPEQRGWWYRDLLTLAWDGADRRLLRTQDLWLDVIVGPPDHPYRLLDLDDYADAPADGRLSPDRAAEGLRRMQRFLDRRLNRRHDTTRSRPEFPPPLVEELRTAELPRDRRLLD</sequence>
<dbReference type="InterPro" id="IPR035930">
    <property type="entry name" value="FomD-like_sf"/>
</dbReference>